<gene>
    <name evidence="4" type="ORF">D7V32_05815</name>
</gene>
<feature type="domain" description="Acyltransferase 3" evidence="2">
    <location>
        <begin position="5"/>
        <end position="313"/>
    </location>
</feature>
<accession>A0A3A8EVK3</accession>
<dbReference type="Pfam" id="PF01757">
    <property type="entry name" value="Acyl_transf_3"/>
    <property type="match status" value="1"/>
</dbReference>
<evidence type="ECO:0000313" key="5">
    <source>
        <dbReference type="Proteomes" id="UP000282388"/>
    </source>
</evidence>
<dbReference type="InterPro" id="IPR002656">
    <property type="entry name" value="Acyl_transf_3_dom"/>
</dbReference>
<dbReference type="RefSeq" id="WP_120401967.1">
    <property type="nucleotide sequence ID" value="NZ_RAXV01000009.1"/>
</dbReference>
<dbReference type="Proteomes" id="UP000282388">
    <property type="component" value="Unassembled WGS sequence"/>
</dbReference>
<reference evidence="4 5" key="1">
    <citation type="submission" date="2018-09" db="EMBL/GenBank/DDBJ databases">
        <title>The draft genome of Acinetobacter spp. strains.</title>
        <authorList>
            <person name="Qin J."/>
            <person name="Feng Y."/>
            <person name="Zong Z."/>
        </authorList>
    </citation>
    <scope>NUCLEOTIDE SEQUENCE [LARGE SCALE GENOMIC DNA]</scope>
    <source>
        <strain evidence="4 5">WCHAc060012</strain>
    </source>
</reference>
<evidence type="ECO:0000259" key="2">
    <source>
        <dbReference type="Pfam" id="PF01757"/>
    </source>
</evidence>
<keyword evidence="5" id="KW-1185">Reference proteome</keyword>
<feature type="transmembrane region" description="Helical" evidence="1">
    <location>
        <begin position="130"/>
        <end position="154"/>
    </location>
</feature>
<dbReference type="Pfam" id="PF19040">
    <property type="entry name" value="SGNH"/>
    <property type="match status" value="1"/>
</dbReference>
<comment type="caution">
    <text evidence="4">The sequence shown here is derived from an EMBL/GenBank/DDBJ whole genome shotgun (WGS) entry which is preliminary data.</text>
</comment>
<dbReference type="OrthoDB" id="9767863at2"/>
<evidence type="ECO:0000259" key="3">
    <source>
        <dbReference type="Pfam" id="PF19040"/>
    </source>
</evidence>
<feature type="domain" description="SGNH" evidence="3">
    <location>
        <begin position="388"/>
        <end position="634"/>
    </location>
</feature>
<dbReference type="InterPro" id="IPR043968">
    <property type="entry name" value="SGNH"/>
</dbReference>
<keyword evidence="1" id="KW-0472">Membrane</keyword>
<dbReference type="AlphaFoldDB" id="A0A3A8EVK3"/>
<feature type="transmembrane region" description="Helical" evidence="1">
    <location>
        <begin position="30"/>
        <end position="51"/>
    </location>
</feature>
<organism evidence="4 5">
    <name type="scientific">Acinetobacter tianfuensis</name>
    <dbReference type="NCBI Taxonomy" id="2419603"/>
    <lineage>
        <taxon>Bacteria</taxon>
        <taxon>Pseudomonadati</taxon>
        <taxon>Pseudomonadota</taxon>
        <taxon>Gammaproteobacteria</taxon>
        <taxon>Moraxellales</taxon>
        <taxon>Moraxellaceae</taxon>
        <taxon>Acinetobacter</taxon>
    </lineage>
</organism>
<dbReference type="PANTHER" id="PTHR23028:SF53">
    <property type="entry name" value="ACYL_TRANSF_3 DOMAIN-CONTAINING PROTEIN"/>
    <property type="match status" value="1"/>
</dbReference>
<sequence>MQFRHDINGLRAIAVLAVVIFHFNPQWLTGGFAGVDVFFVISGFLMTAIIFNGIEKNTFNLFKFYTARANRIIPVLAAMIIVVLIFGWFYLAPVDYKDLGRQVEKSSFFMTNVHFSKGGGYFDTAEHTKWLLHTWSLSVEWQFYIVFPLLILMLKKYLSLHNLKRVVLGLLFTSFIYCIYATYKDSKTAYFLLTSRAWEMLLGGLAFLYPWSLKTKKSQLMIQCLGLILILASYIFISKDTLWPGYMALIPVLGAYLIIVSQYQQNIFINNPVFSHIGKWSYSIYVWHWPLVVLGFYFSLENWWIYGIPLSILCGFLSYHGIEKINFPRYSSWKEIYKVKAVYLTLFLLGFGHFLKSNDGVDSRLPEAAKIANAEIKNDNPYDCDKPELYECVIGNPSKIKALIIGDSHANSLITSLSSVFNLKSDGIIAFASSACPFIPNMNFYDKKSHCPEINQQRLNLIASKKYENIPIVLVARYPSYLIGENDADRVNPLESMPAVYFGAEKNTSQRELFASFKHNLTHHLCQISKTNPVYVVQPTPEVGFNLPQRIIKNVFYNRNEKIFISHNAYLERSGEIRTIIHESATQCQAKVLDPALLLCKGNECISEYKGRPIYRDGDHLSEYGNKLLIPMFKEAFNP</sequence>
<evidence type="ECO:0000313" key="4">
    <source>
        <dbReference type="EMBL" id="RKG32453.1"/>
    </source>
</evidence>
<proteinExistence type="predicted"/>
<feature type="transmembrane region" description="Helical" evidence="1">
    <location>
        <begin position="220"/>
        <end position="237"/>
    </location>
</feature>
<feature type="transmembrane region" description="Helical" evidence="1">
    <location>
        <begin position="72"/>
        <end position="91"/>
    </location>
</feature>
<feature type="transmembrane region" description="Helical" evidence="1">
    <location>
        <begin position="7"/>
        <end position="24"/>
    </location>
</feature>
<dbReference type="GO" id="GO:0016020">
    <property type="term" value="C:membrane"/>
    <property type="evidence" value="ECO:0007669"/>
    <property type="project" value="TreeGrafter"/>
</dbReference>
<feature type="transmembrane region" description="Helical" evidence="1">
    <location>
        <begin position="243"/>
        <end position="260"/>
    </location>
</feature>
<dbReference type="InterPro" id="IPR050879">
    <property type="entry name" value="Acyltransferase_3"/>
</dbReference>
<dbReference type="EMBL" id="RAXV01000009">
    <property type="protein sequence ID" value="RKG32453.1"/>
    <property type="molecule type" value="Genomic_DNA"/>
</dbReference>
<dbReference type="PANTHER" id="PTHR23028">
    <property type="entry name" value="ACETYLTRANSFERASE"/>
    <property type="match status" value="1"/>
</dbReference>
<dbReference type="GO" id="GO:0016747">
    <property type="term" value="F:acyltransferase activity, transferring groups other than amino-acyl groups"/>
    <property type="evidence" value="ECO:0007669"/>
    <property type="project" value="InterPro"/>
</dbReference>
<name>A0A3A8EVK3_9GAMM</name>
<keyword evidence="1" id="KW-0812">Transmembrane</keyword>
<feature type="transmembrane region" description="Helical" evidence="1">
    <location>
        <begin position="189"/>
        <end position="208"/>
    </location>
</feature>
<keyword evidence="4" id="KW-0808">Transferase</keyword>
<feature type="transmembrane region" description="Helical" evidence="1">
    <location>
        <begin position="166"/>
        <end position="183"/>
    </location>
</feature>
<dbReference type="GO" id="GO:0009103">
    <property type="term" value="P:lipopolysaccharide biosynthetic process"/>
    <property type="evidence" value="ECO:0007669"/>
    <property type="project" value="TreeGrafter"/>
</dbReference>
<feature type="transmembrane region" description="Helical" evidence="1">
    <location>
        <begin position="304"/>
        <end position="322"/>
    </location>
</feature>
<keyword evidence="4" id="KW-0012">Acyltransferase</keyword>
<feature type="transmembrane region" description="Helical" evidence="1">
    <location>
        <begin position="337"/>
        <end position="355"/>
    </location>
</feature>
<keyword evidence="1" id="KW-1133">Transmembrane helix</keyword>
<protein>
    <submittedName>
        <fullName evidence="4">Acyltransferase</fullName>
    </submittedName>
</protein>
<evidence type="ECO:0000256" key="1">
    <source>
        <dbReference type="SAM" id="Phobius"/>
    </source>
</evidence>